<keyword evidence="3" id="KW-1185">Reference proteome</keyword>
<evidence type="ECO:0008006" key="4">
    <source>
        <dbReference type="Google" id="ProtNLM"/>
    </source>
</evidence>
<proteinExistence type="predicted"/>
<accession>A0ABR6GQN4</accession>
<reference evidence="2 3" key="1">
    <citation type="submission" date="2020-08" db="EMBL/GenBank/DDBJ databases">
        <title>Genomic Encyclopedia of Type Strains, Phase III (KMG-III): the genomes of soil and plant-associated and newly described type strains.</title>
        <authorList>
            <person name="Whitman W."/>
        </authorList>
    </citation>
    <scope>NUCLEOTIDE SEQUENCE [LARGE SCALE GENOMIC DNA]</scope>
    <source>
        <strain evidence="2 3">CECT 7247</strain>
    </source>
</reference>
<evidence type="ECO:0000313" key="3">
    <source>
        <dbReference type="Proteomes" id="UP000574369"/>
    </source>
</evidence>
<comment type="caution">
    <text evidence="2">The sequence shown here is derived from an EMBL/GenBank/DDBJ whole genome shotgun (WGS) entry which is preliminary data.</text>
</comment>
<dbReference type="RefSeq" id="WP_088450438.1">
    <property type="nucleotide sequence ID" value="NZ_JACHXO010000002.1"/>
</dbReference>
<name>A0ABR6GQN4_9BURK</name>
<feature type="region of interest" description="Disordered" evidence="1">
    <location>
        <begin position="1"/>
        <end position="70"/>
    </location>
</feature>
<evidence type="ECO:0000313" key="2">
    <source>
        <dbReference type="EMBL" id="MBB3194379.1"/>
    </source>
</evidence>
<evidence type="ECO:0000256" key="1">
    <source>
        <dbReference type="SAM" id="MobiDB-lite"/>
    </source>
</evidence>
<feature type="region of interest" description="Disordered" evidence="1">
    <location>
        <begin position="549"/>
        <end position="594"/>
    </location>
</feature>
<dbReference type="Proteomes" id="UP000574369">
    <property type="component" value="Unassembled WGS sequence"/>
</dbReference>
<gene>
    <name evidence="2" type="ORF">FHS28_001764</name>
</gene>
<sequence>MHSSPTSYRALPPHAGDVVLDIEDEPASGPAIAVDPWPAHATAASPARSTAQDGQTARRADPCRRSSLGDTAHLQRDATFADTLRWVQAAAERCQPGEVQTLEQQMRQLRSDCSRSVCLDLHTAFGDDPIESPTLSRAVDAYFETGQPRHLPPELQRAMHEATAGEPPAQGVSGRLMALLAGLRQLGDRMDAHGATRTALNFAHTTARSLGSVGLTTFARQAVGRAIDLALAQGTSELTRTAIGAGAMGLPVLGQLMLLWRDEQHKDATPYSRATRGVLMGLSIGVGGLALATGTLTSPGLRLAEVVLYPLLRDAAQALFPMTSDPDSGPTRRSLVAAGGAYAVNQLGVSRAFAAAPDASASSLLWPGLVVRSLANAAGESVDLMSLLYANHITRHGASTLPRLRIGQGSLSEAVQTPLHWDTMAARGCFVSAFNQLYDTLLADHTLTRALRPVVGEAHAFAAADWLTELSAAALTVLTYPFWTDPVHARGFTPPTLDPLAAMEEGQATGRRHPGTDGACGPVQYAGNDAEPAVAADDDGPVQLVRVLNERDRPTTPGLRLGARQRAPSIVSADSSSGGGTSGPASPTTTVTSV</sequence>
<dbReference type="EMBL" id="JACHXO010000002">
    <property type="protein sequence ID" value="MBB3194379.1"/>
    <property type="molecule type" value="Genomic_DNA"/>
</dbReference>
<feature type="compositionally biased region" description="Low complexity" evidence="1">
    <location>
        <begin position="583"/>
        <end position="594"/>
    </location>
</feature>
<organism evidence="2 3">
    <name type="scientific">Roseateles terrae</name>
    <dbReference type="NCBI Taxonomy" id="431060"/>
    <lineage>
        <taxon>Bacteria</taxon>
        <taxon>Pseudomonadati</taxon>
        <taxon>Pseudomonadota</taxon>
        <taxon>Betaproteobacteria</taxon>
        <taxon>Burkholderiales</taxon>
        <taxon>Sphaerotilaceae</taxon>
        <taxon>Roseateles</taxon>
    </lineage>
</organism>
<protein>
    <recommendedName>
        <fullName evidence="4">Type III effector protein</fullName>
    </recommendedName>
</protein>